<evidence type="ECO:0000256" key="5">
    <source>
        <dbReference type="ARBA" id="ARBA00019150"/>
    </source>
</evidence>
<dbReference type="PANTHER" id="PTHR11934:SF0">
    <property type="entry name" value="RIBOSE-5-PHOSPHATE ISOMERASE"/>
    <property type="match status" value="1"/>
</dbReference>
<dbReference type="GO" id="GO:0009052">
    <property type="term" value="P:pentose-phosphate shunt, non-oxidative branch"/>
    <property type="evidence" value="ECO:0007669"/>
    <property type="project" value="InterPro"/>
</dbReference>
<dbReference type="EMBL" id="CP001951">
    <property type="protein sequence ID" value="ADM12340.1"/>
    <property type="molecule type" value="Genomic_DNA"/>
</dbReference>
<dbReference type="RefSeq" id="XP_003073700.1">
    <property type="nucleotide sequence ID" value="XM_003073654.1"/>
</dbReference>
<dbReference type="VEuPathDB" id="MicrosporidiaDB:Eint_100110"/>
<dbReference type="NCBIfam" id="TIGR00021">
    <property type="entry name" value="rpiA"/>
    <property type="match status" value="1"/>
</dbReference>
<dbReference type="OrthoDB" id="1555531at2759"/>
<gene>
    <name evidence="9" type="ORF">Eint_100110</name>
</gene>
<comment type="pathway">
    <text evidence="2">Carbohydrate degradation; pentose phosphate pathway; D-ribose 5-phosphate from D-ribulose 5-phosphate (non-oxidative stage): step 1/1.</text>
</comment>
<dbReference type="UniPathway" id="UPA00115">
    <property type="reaction ID" value="UER00412"/>
</dbReference>
<proteinExistence type="inferred from homology"/>
<organism evidence="9 10">
    <name type="scientific">Encephalitozoon intestinalis (strain ATCC 50506)</name>
    <name type="common">Microsporidian parasite</name>
    <name type="synonym">Septata intestinalis</name>
    <dbReference type="NCBI Taxonomy" id="876142"/>
    <lineage>
        <taxon>Eukaryota</taxon>
        <taxon>Fungi</taxon>
        <taxon>Fungi incertae sedis</taxon>
        <taxon>Microsporidia</taxon>
        <taxon>Unikaryonidae</taxon>
        <taxon>Encephalitozoon</taxon>
    </lineage>
</organism>
<evidence type="ECO:0000256" key="3">
    <source>
        <dbReference type="ARBA" id="ARBA00008088"/>
    </source>
</evidence>
<dbReference type="PANTHER" id="PTHR11934">
    <property type="entry name" value="RIBOSE-5-PHOSPHATE ISOMERASE"/>
    <property type="match status" value="1"/>
</dbReference>
<evidence type="ECO:0000256" key="7">
    <source>
        <dbReference type="ARBA" id="ARBA00029734"/>
    </source>
</evidence>
<dbReference type="EC" id="5.3.1.6" evidence="4"/>
<dbReference type="KEGG" id="ein:Eint_100110"/>
<dbReference type="Proteomes" id="UP000002313">
    <property type="component" value="Chromosome X"/>
</dbReference>
<dbReference type="InterPro" id="IPR004788">
    <property type="entry name" value="Ribose5P_isomerase_type_A"/>
</dbReference>
<dbReference type="GO" id="GO:0005829">
    <property type="term" value="C:cytosol"/>
    <property type="evidence" value="ECO:0007669"/>
    <property type="project" value="TreeGrafter"/>
</dbReference>
<dbReference type="AlphaFoldDB" id="E0S9F5"/>
<keyword evidence="6 9" id="KW-0413">Isomerase</keyword>
<evidence type="ECO:0000256" key="6">
    <source>
        <dbReference type="ARBA" id="ARBA00023235"/>
    </source>
</evidence>
<comment type="similarity">
    <text evidence="3">Belongs to the ribose 5-phosphate isomerase family.</text>
</comment>
<evidence type="ECO:0000256" key="2">
    <source>
        <dbReference type="ARBA" id="ARBA00004988"/>
    </source>
</evidence>
<evidence type="ECO:0000256" key="1">
    <source>
        <dbReference type="ARBA" id="ARBA00001713"/>
    </source>
</evidence>
<accession>E0S9F5</accession>
<dbReference type="GeneID" id="9699411"/>
<evidence type="ECO:0000313" key="9">
    <source>
        <dbReference type="EMBL" id="ADM12340.1"/>
    </source>
</evidence>
<dbReference type="SUPFAM" id="SSF75445">
    <property type="entry name" value="D-ribose-5-phosphate isomerase (RpiA), lid domain"/>
    <property type="match status" value="1"/>
</dbReference>
<name>E0S9F5_ENCIT</name>
<protein>
    <recommendedName>
        <fullName evidence="5">Ribose-5-phosphate isomerase</fullName>
        <ecNumber evidence="4">5.3.1.6</ecNumber>
    </recommendedName>
    <alternativeName>
        <fullName evidence="8">D-ribose-5-phosphate ketol-isomerase</fullName>
    </alternativeName>
    <alternativeName>
        <fullName evidence="7">Phosphoriboisomerase</fullName>
    </alternativeName>
</protein>
<dbReference type="Gene3D" id="3.30.70.260">
    <property type="match status" value="1"/>
</dbReference>
<dbReference type="Gene3D" id="3.40.50.1360">
    <property type="match status" value="1"/>
</dbReference>
<dbReference type="GO" id="GO:0006014">
    <property type="term" value="P:D-ribose metabolic process"/>
    <property type="evidence" value="ECO:0007669"/>
    <property type="project" value="TreeGrafter"/>
</dbReference>
<dbReference type="HOGENOM" id="CLU_056590_1_1_1"/>
<dbReference type="GO" id="GO:0004751">
    <property type="term" value="F:ribose-5-phosphate isomerase activity"/>
    <property type="evidence" value="ECO:0007669"/>
    <property type="project" value="UniProtKB-EC"/>
</dbReference>
<sequence length="199" mass="21992">MEGYKKNVESRTVIGIGTGTTIERYIGVLDREVVYVPSSIQTALKLREKGLIVSSPLGHESLDLYIDGADYFDKCGNLIKGGGGALTTEKLLYSMAKDIIIIVQRHKYRETFEGCLVPIEISSISLMKFLSILQEYKLKHFLRETTGKAGPLISDLGNCIVDVEYNADFISECKSICGVIEHGLFEANGYTTIIEENLG</sequence>
<dbReference type="SUPFAM" id="SSF100950">
    <property type="entry name" value="NagB/RpiA/CoA transferase-like"/>
    <property type="match status" value="1"/>
</dbReference>
<dbReference type="InterPro" id="IPR037171">
    <property type="entry name" value="NagB/RpiA_transferase-like"/>
</dbReference>
<comment type="catalytic activity">
    <reaction evidence="1">
        <text>aldehydo-D-ribose 5-phosphate = D-ribulose 5-phosphate</text>
        <dbReference type="Rhea" id="RHEA:14657"/>
        <dbReference type="ChEBI" id="CHEBI:58121"/>
        <dbReference type="ChEBI" id="CHEBI:58273"/>
        <dbReference type="EC" id="5.3.1.6"/>
    </reaction>
</comment>
<reference evidence="9 10" key="1">
    <citation type="journal article" date="2010" name="Nat. Commun.">
        <title>The complete sequence of the smallest known nuclear genome from the microsporidian Encephalitozoon intestinalis.</title>
        <authorList>
            <person name="Corradi N."/>
            <person name="Pombert J.-F."/>
            <person name="Farinelli L."/>
            <person name="Didier E.S."/>
            <person name="Keeling P.J."/>
        </authorList>
    </citation>
    <scope>NUCLEOTIDE SEQUENCE [LARGE SCALE GENOMIC DNA]</scope>
    <source>
        <strain evidence="9 10">ATCC 50506</strain>
    </source>
</reference>
<evidence type="ECO:0000256" key="4">
    <source>
        <dbReference type="ARBA" id="ARBA00011959"/>
    </source>
</evidence>
<keyword evidence="10" id="KW-1185">Reference proteome</keyword>
<dbReference type="Pfam" id="PF06026">
    <property type="entry name" value="Rib_5-P_isom_A"/>
    <property type="match status" value="1"/>
</dbReference>
<reference evidence="9 10" key="2">
    <citation type="journal article" date="2012" name="Proc. Natl. Acad. Sci. U.S.A.">
        <title>Gain and loss of multiple functionally related, horizontally transferred genes in the reduced genomes of two microsporidian parasites.</title>
        <authorList>
            <person name="Pombert J.-F."/>
            <person name="Selman M."/>
            <person name="Burki F."/>
            <person name="Bardell F.T."/>
            <person name="Farinelli L."/>
            <person name="Solter L.F."/>
            <person name="Whitman D.W."/>
            <person name="Weiss L.M."/>
            <person name="Corradi N."/>
            <person name="Keeling P.J."/>
        </authorList>
    </citation>
    <scope>NUCLEOTIDE SEQUENCE [LARGE SCALE GENOMIC DNA]</scope>
    <source>
        <strain evidence="9 10">ATCC 50506</strain>
    </source>
</reference>
<evidence type="ECO:0000256" key="8">
    <source>
        <dbReference type="ARBA" id="ARBA00032273"/>
    </source>
</evidence>
<evidence type="ECO:0000313" key="10">
    <source>
        <dbReference type="Proteomes" id="UP000002313"/>
    </source>
</evidence>